<protein>
    <submittedName>
        <fullName evidence="2">Uncharacterized protein</fullName>
    </submittedName>
</protein>
<sequence>MGAVKMSKKLYTIITFLFIFSFIVISSIGAVTKTPVNNQGKIADYRWMQANQMNMPLTNYSKFGQTIGGDAGLYWPSGFPNETYIYGAGIWIGGLVRNAVDPTRFDTQLTCGYDPNSGAIEFIQGLPPNDDINTNPNERIYFSLDDDWPLQDSTGQDSVLSTLDSYCTYNDYLESKHLVPENKPLNVSVIQQTYCWTGTLKEDIIFFVFNVILDPEADTVHGTFLGVCTDNDIGNESGTNANDLVGFDVARNMAFQWQNDPETGWTHFPGTVAFKFLQGPTSNGVDTIHIYQDPYDTTQIDTIVIGPKDTLGMTSFKIFTLDVDPQGKYAKYQIMSGYNYQTIDPNDIEASYNPFDIDDIGPADKRFLQTAGPFNLIPGDTSKVIYAIFMASDTTELPVKADIAQAIFDGGWLSPGPPDPPKLYAVPDNKKVSLYWENNAEISPDKYTAIASDSTKPSYNPKYRAYDFAGYKVWKSRYPVNDSFTMIAHYDKPDGYEILNQDSLYDIAGDTFVITKAETLGFENGLSYSYRDEDLLYNGITYYYAVTAYDANFEDYTVDTLTGDTTGILPTSYSSALTGNMTSVIPQGNASNYLAPKANMVYVSGNPKFDSIDVVYMKVIPIVDSLIDTTKSYQIHFGPIGKTSDGIKPTYSFAIYNVTDSEYIPADTAGNPLWIDIQTDTVPYADVYPEWKTSSIASIPLKGAVVNMDSIIVKPAQNMVLPNESDTIRIDTIIVDITIDTIIDTTVVPPDTTMDTTNVDTSISPVYSSFVLNDIGVQYNTENLYLVDSVYIAYPKIRRHPYYNGGSYRITWHPVYIDSLTDSALTCDVYDIVNGIEIPYSGLWETSWRFGKVSSETDQGQYAFVSSSTGNNWKWMYVAGTMMLFNYHPEMAVPPQRVQPMIQANKPVEGEEWYIYTESYPTPSSGNVFNISFTKGVFDTIVTDSLLKLVSVVPNPYLVRNYIESSANIPKMMFTNLPDSCNIFIYTLTGDLVDIIEHKDASG</sequence>
<keyword evidence="1" id="KW-0812">Transmembrane</keyword>
<feature type="non-terminal residue" evidence="2">
    <location>
        <position position="1003"/>
    </location>
</feature>
<evidence type="ECO:0000313" key="3">
    <source>
        <dbReference type="Proteomes" id="UP000271125"/>
    </source>
</evidence>
<accession>A0A660SH71</accession>
<dbReference type="Proteomes" id="UP000271125">
    <property type="component" value="Unassembled WGS sequence"/>
</dbReference>
<organism evidence="2 3">
    <name type="scientific">candidate division TA06 bacterium</name>
    <dbReference type="NCBI Taxonomy" id="2250710"/>
    <lineage>
        <taxon>Bacteria</taxon>
        <taxon>Bacteria division TA06</taxon>
    </lineage>
</organism>
<name>A0A660SH71_UNCT6</name>
<feature type="transmembrane region" description="Helical" evidence="1">
    <location>
        <begin position="12"/>
        <end position="31"/>
    </location>
</feature>
<gene>
    <name evidence="2" type="ORF">DRP43_03910</name>
</gene>
<dbReference type="AlphaFoldDB" id="A0A660SH71"/>
<comment type="caution">
    <text evidence="2">The sequence shown here is derived from an EMBL/GenBank/DDBJ whole genome shotgun (WGS) entry which is preliminary data.</text>
</comment>
<evidence type="ECO:0000313" key="2">
    <source>
        <dbReference type="EMBL" id="RKX69922.1"/>
    </source>
</evidence>
<proteinExistence type="predicted"/>
<reference evidence="2 3" key="1">
    <citation type="submission" date="2018-06" db="EMBL/GenBank/DDBJ databases">
        <title>Extensive metabolic versatility and redundancy in microbially diverse, dynamic hydrothermal sediments.</title>
        <authorList>
            <person name="Dombrowski N."/>
            <person name="Teske A."/>
            <person name="Baker B.J."/>
        </authorList>
    </citation>
    <scope>NUCLEOTIDE SEQUENCE [LARGE SCALE GENOMIC DNA]</scope>
    <source>
        <strain evidence="2">B10_G13</strain>
    </source>
</reference>
<dbReference type="EMBL" id="QNBD01000163">
    <property type="protein sequence ID" value="RKX69922.1"/>
    <property type="molecule type" value="Genomic_DNA"/>
</dbReference>
<keyword evidence="1" id="KW-0472">Membrane</keyword>
<evidence type="ECO:0000256" key="1">
    <source>
        <dbReference type="SAM" id="Phobius"/>
    </source>
</evidence>
<keyword evidence="1" id="KW-1133">Transmembrane helix</keyword>